<reference evidence="1" key="1">
    <citation type="submission" date="2020-07" db="EMBL/GenBank/DDBJ databases">
        <title>The High-quality genome of the commercially important snow crab, Chionoecetes opilio.</title>
        <authorList>
            <person name="Jeong J.-H."/>
            <person name="Ryu S."/>
        </authorList>
    </citation>
    <scope>NUCLEOTIDE SEQUENCE</scope>
    <source>
        <strain evidence="1">MADBK_172401_WGS</strain>
        <tissue evidence="1">Digestive gland</tissue>
    </source>
</reference>
<dbReference type="EMBL" id="JACEEZ010006566">
    <property type="protein sequence ID" value="KAG0724671.1"/>
    <property type="molecule type" value="Genomic_DNA"/>
</dbReference>
<organism evidence="1 2">
    <name type="scientific">Chionoecetes opilio</name>
    <name type="common">Atlantic snow crab</name>
    <name type="synonym">Cancer opilio</name>
    <dbReference type="NCBI Taxonomy" id="41210"/>
    <lineage>
        <taxon>Eukaryota</taxon>
        <taxon>Metazoa</taxon>
        <taxon>Ecdysozoa</taxon>
        <taxon>Arthropoda</taxon>
        <taxon>Crustacea</taxon>
        <taxon>Multicrustacea</taxon>
        <taxon>Malacostraca</taxon>
        <taxon>Eumalacostraca</taxon>
        <taxon>Eucarida</taxon>
        <taxon>Decapoda</taxon>
        <taxon>Pleocyemata</taxon>
        <taxon>Brachyura</taxon>
        <taxon>Eubrachyura</taxon>
        <taxon>Majoidea</taxon>
        <taxon>Majidae</taxon>
        <taxon>Chionoecetes</taxon>
    </lineage>
</organism>
<protein>
    <submittedName>
        <fullName evidence="1">Uncharacterized protein</fullName>
    </submittedName>
</protein>
<comment type="caution">
    <text evidence="1">The sequence shown here is derived from an EMBL/GenBank/DDBJ whole genome shotgun (WGS) entry which is preliminary data.</text>
</comment>
<keyword evidence="2" id="KW-1185">Reference proteome</keyword>
<evidence type="ECO:0000313" key="2">
    <source>
        <dbReference type="Proteomes" id="UP000770661"/>
    </source>
</evidence>
<name>A0A8J4YIT9_CHIOP</name>
<dbReference type="AlphaFoldDB" id="A0A8J4YIT9"/>
<proteinExistence type="predicted"/>
<accession>A0A8J4YIT9</accession>
<dbReference type="Proteomes" id="UP000770661">
    <property type="component" value="Unassembled WGS sequence"/>
</dbReference>
<sequence length="168" mass="18402">MASLASYTNSAPPNITSLEMMWKRAAWVEGRNEEEGVVPCTWIDEKQSLYWPQGVNAENALSSRQHPDPKLWRKFQLVKVKVSSEPGSSPSSKADSSSTAKCGSSITLYFISKPYMSTALHLVMAQRNNSASNTDHLVMASSTQRGNTNTLQQHGNTTPALTLCLPTV</sequence>
<dbReference type="OrthoDB" id="6159055at2759"/>
<gene>
    <name evidence="1" type="ORF">GWK47_040108</name>
</gene>
<evidence type="ECO:0000313" key="1">
    <source>
        <dbReference type="EMBL" id="KAG0724671.1"/>
    </source>
</evidence>